<dbReference type="Proteomes" id="UP001254848">
    <property type="component" value="Unassembled WGS sequence"/>
</dbReference>
<accession>A0ABU3NYF3</accession>
<dbReference type="EMBL" id="JAUOZS010000001">
    <property type="protein sequence ID" value="MDT8901829.1"/>
    <property type="molecule type" value="Genomic_DNA"/>
</dbReference>
<dbReference type="InterPro" id="IPR019289">
    <property type="entry name" value="Phage_tail_E/E"/>
</dbReference>
<protein>
    <submittedName>
        <fullName evidence="1">Phage tail assembly protein</fullName>
    </submittedName>
</protein>
<reference evidence="1 2" key="1">
    <citation type="submission" date="2023-07" db="EMBL/GenBank/DDBJ databases">
        <title>The novel representative of Negativicutes class, Anaeroselena agilis gen. nov. sp. nov.</title>
        <authorList>
            <person name="Prokofeva M.I."/>
            <person name="Elcheninov A.G."/>
            <person name="Klyukina A."/>
            <person name="Kublanov I.V."/>
            <person name="Frolov E.N."/>
            <person name="Podosokorskaya O.A."/>
        </authorList>
    </citation>
    <scope>NUCLEOTIDE SEQUENCE [LARGE SCALE GENOMIC DNA]</scope>
    <source>
        <strain evidence="1 2">4137-cl</strain>
    </source>
</reference>
<name>A0ABU3NYF3_9FIRM</name>
<gene>
    <name evidence="1" type="ORF">Q4T40_11280</name>
</gene>
<dbReference type="RefSeq" id="WP_413780332.1">
    <property type="nucleotide sequence ID" value="NZ_JAUOZS010000001.1"/>
</dbReference>
<comment type="caution">
    <text evidence="1">The sequence shown here is derived from an EMBL/GenBank/DDBJ whole genome shotgun (WGS) entry which is preliminary data.</text>
</comment>
<evidence type="ECO:0000313" key="1">
    <source>
        <dbReference type="EMBL" id="MDT8901829.1"/>
    </source>
</evidence>
<evidence type="ECO:0000313" key="2">
    <source>
        <dbReference type="Proteomes" id="UP001254848"/>
    </source>
</evidence>
<sequence length="90" mass="9811">MIYKLQKPHTAEGKEYTELNLDLEKLSGRDLVNAAREARLLGDASQVPETSHTYLAVVAAKAASVNVDVILSLPAKDFTAVKSLVQDFLL</sequence>
<dbReference type="Pfam" id="PF10109">
    <property type="entry name" value="Phage_TAC_7"/>
    <property type="match status" value="1"/>
</dbReference>
<keyword evidence="2" id="KW-1185">Reference proteome</keyword>
<proteinExistence type="predicted"/>
<organism evidence="1 2">
    <name type="scientific">Anaeroselena agilis</name>
    <dbReference type="NCBI Taxonomy" id="3063788"/>
    <lineage>
        <taxon>Bacteria</taxon>
        <taxon>Bacillati</taxon>
        <taxon>Bacillota</taxon>
        <taxon>Negativicutes</taxon>
        <taxon>Acetonemataceae</taxon>
        <taxon>Anaeroselena</taxon>
    </lineage>
</organism>